<dbReference type="SUPFAM" id="SSF55785">
    <property type="entry name" value="PYP-like sensor domain (PAS domain)"/>
    <property type="match status" value="1"/>
</dbReference>
<dbReference type="InterPro" id="IPR003594">
    <property type="entry name" value="HATPase_dom"/>
</dbReference>
<dbReference type="InterPro" id="IPR005467">
    <property type="entry name" value="His_kinase_dom"/>
</dbReference>
<evidence type="ECO:0000256" key="2">
    <source>
        <dbReference type="ARBA" id="ARBA00012438"/>
    </source>
</evidence>
<dbReference type="SMART" id="SM00387">
    <property type="entry name" value="HATPase_c"/>
    <property type="match status" value="1"/>
</dbReference>
<evidence type="ECO:0000256" key="1">
    <source>
        <dbReference type="ARBA" id="ARBA00000085"/>
    </source>
</evidence>
<dbReference type="CDD" id="cd00130">
    <property type="entry name" value="PAS"/>
    <property type="match status" value="1"/>
</dbReference>
<evidence type="ECO:0000256" key="5">
    <source>
        <dbReference type="ARBA" id="ARBA00022991"/>
    </source>
</evidence>
<keyword evidence="5" id="KW-0157">Chromophore</keyword>
<evidence type="ECO:0000259" key="6">
    <source>
        <dbReference type="PROSITE" id="PS50109"/>
    </source>
</evidence>
<dbReference type="PROSITE" id="PS50109">
    <property type="entry name" value="HIS_KIN"/>
    <property type="match status" value="1"/>
</dbReference>
<dbReference type="InterPro" id="IPR001610">
    <property type="entry name" value="PAC"/>
</dbReference>
<dbReference type="PANTHER" id="PTHR47429:SF2">
    <property type="entry name" value="PROTEIN TWIN LOV 1"/>
    <property type="match status" value="1"/>
</dbReference>
<feature type="domain" description="PAC" evidence="8">
    <location>
        <begin position="93"/>
        <end position="147"/>
    </location>
</feature>
<dbReference type="InterPro" id="IPR036890">
    <property type="entry name" value="HATPase_C_sf"/>
</dbReference>
<dbReference type="InterPro" id="IPR004358">
    <property type="entry name" value="Sig_transdc_His_kin-like_C"/>
</dbReference>
<keyword evidence="4" id="KW-0288">FMN</keyword>
<dbReference type="Pfam" id="PF02518">
    <property type="entry name" value="HATPase_c"/>
    <property type="match status" value="1"/>
</dbReference>
<organism evidence="9 10">
    <name type="scientific">Devosia subaequoris</name>
    <dbReference type="NCBI Taxonomy" id="395930"/>
    <lineage>
        <taxon>Bacteria</taxon>
        <taxon>Pseudomonadati</taxon>
        <taxon>Pseudomonadota</taxon>
        <taxon>Alphaproteobacteria</taxon>
        <taxon>Hyphomicrobiales</taxon>
        <taxon>Devosiaceae</taxon>
        <taxon>Devosia</taxon>
    </lineage>
</organism>
<dbReference type="Pfam" id="PF07568">
    <property type="entry name" value="HisKA_2"/>
    <property type="match status" value="1"/>
</dbReference>
<sequence>MDLHIRELSYWKNVKSKMRLQPFVHAVESSAVPIAIADPFEPDCPLVFVNGAFLELTGYSEDEVLGRNCRFLQGPDTRDEDRAVLKKAVQDRETISHEILNYRKDGTAFWNELHMAPMLDDAGELLYFIATQVDITERVERQAGLQQALDERTEALRDQAARTHHMAQEMTHRVRNSLALIQAMLRMQLSSLSDGTARNALVGALSRIQAIVEIQRIIEHADLNTRIDIGQIVGSICEKLDHINRAHVVASADRIEISEDLVTPVALIVSELVTNAQKHAYGPEDGGVIVVSVRRRPNGIELCVRDDGIGIPDGFDLKASKGFGMRMLRQQVSQLGATLEVERLSEGSCFTVLIPGNSYDPSAP</sequence>
<dbReference type="EMBL" id="JACIEW010000004">
    <property type="protein sequence ID" value="MBB4052346.1"/>
    <property type="molecule type" value="Genomic_DNA"/>
</dbReference>
<evidence type="ECO:0000313" key="9">
    <source>
        <dbReference type="EMBL" id="MBB4052346.1"/>
    </source>
</evidence>
<dbReference type="InterPro" id="IPR000700">
    <property type="entry name" value="PAS-assoc_C"/>
</dbReference>
<dbReference type="Gene3D" id="3.30.565.10">
    <property type="entry name" value="Histidine kinase-like ATPase, C-terminal domain"/>
    <property type="match status" value="1"/>
</dbReference>
<evidence type="ECO:0000256" key="3">
    <source>
        <dbReference type="ARBA" id="ARBA00022630"/>
    </source>
</evidence>
<gene>
    <name evidence="9" type="ORF">GGR20_001989</name>
</gene>
<dbReference type="EC" id="2.7.13.3" evidence="2"/>
<dbReference type="AlphaFoldDB" id="A0A7W6NC34"/>
<keyword evidence="10" id="KW-1185">Reference proteome</keyword>
<evidence type="ECO:0000313" key="10">
    <source>
        <dbReference type="Proteomes" id="UP000547011"/>
    </source>
</evidence>
<dbReference type="PROSITE" id="PS50113">
    <property type="entry name" value="PAC"/>
    <property type="match status" value="1"/>
</dbReference>
<dbReference type="Gene3D" id="3.30.450.20">
    <property type="entry name" value="PAS domain"/>
    <property type="match status" value="1"/>
</dbReference>
<dbReference type="Pfam" id="PF13426">
    <property type="entry name" value="PAS_9"/>
    <property type="match status" value="1"/>
</dbReference>
<evidence type="ECO:0000256" key="4">
    <source>
        <dbReference type="ARBA" id="ARBA00022643"/>
    </source>
</evidence>
<dbReference type="InterPro" id="IPR011495">
    <property type="entry name" value="Sig_transdc_His_kin_sub2_dim/P"/>
</dbReference>
<accession>A0A7W6NC34</accession>
<dbReference type="InterPro" id="IPR000014">
    <property type="entry name" value="PAS"/>
</dbReference>
<comment type="catalytic activity">
    <reaction evidence="1">
        <text>ATP + protein L-histidine = ADP + protein N-phospho-L-histidine.</text>
        <dbReference type="EC" id="2.7.13.3"/>
    </reaction>
</comment>
<dbReference type="SMART" id="SM00086">
    <property type="entry name" value="PAC"/>
    <property type="match status" value="1"/>
</dbReference>
<keyword evidence="3" id="KW-0285">Flavoprotein</keyword>
<dbReference type="RefSeq" id="WP_183311056.1">
    <property type="nucleotide sequence ID" value="NZ_JACIEW010000004.1"/>
</dbReference>
<dbReference type="SUPFAM" id="SSF55874">
    <property type="entry name" value="ATPase domain of HSP90 chaperone/DNA topoisomerase II/histidine kinase"/>
    <property type="match status" value="1"/>
</dbReference>
<reference evidence="9 10" key="1">
    <citation type="submission" date="2020-08" db="EMBL/GenBank/DDBJ databases">
        <title>Genomic Encyclopedia of Type Strains, Phase IV (KMG-IV): sequencing the most valuable type-strain genomes for metagenomic binning, comparative biology and taxonomic classification.</title>
        <authorList>
            <person name="Goeker M."/>
        </authorList>
    </citation>
    <scope>NUCLEOTIDE SEQUENCE [LARGE SCALE GENOMIC DNA]</scope>
    <source>
        <strain evidence="9 10">DSM 23447</strain>
    </source>
</reference>
<dbReference type="PROSITE" id="PS50112">
    <property type="entry name" value="PAS"/>
    <property type="match status" value="1"/>
</dbReference>
<dbReference type="GO" id="GO:0004673">
    <property type="term" value="F:protein histidine kinase activity"/>
    <property type="evidence" value="ECO:0007669"/>
    <property type="project" value="UniProtKB-EC"/>
</dbReference>
<feature type="domain" description="PAS" evidence="7">
    <location>
        <begin position="19"/>
        <end position="92"/>
    </location>
</feature>
<proteinExistence type="predicted"/>
<feature type="domain" description="Histidine kinase" evidence="6">
    <location>
        <begin position="169"/>
        <end position="358"/>
    </location>
</feature>
<evidence type="ECO:0000259" key="8">
    <source>
        <dbReference type="PROSITE" id="PS50113"/>
    </source>
</evidence>
<evidence type="ECO:0000259" key="7">
    <source>
        <dbReference type="PROSITE" id="PS50112"/>
    </source>
</evidence>
<dbReference type="Proteomes" id="UP000547011">
    <property type="component" value="Unassembled WGS sequence"/>
</dbReference>
<comment type="caution">
    <text evidence="9">The sequence shown here is derived from an EMBL/GenBank/DDBJ whole genome shotgun (WGS) entry which is preliminary data.</text>
</comment>
<dbReference type="SMART" id="SM00091">
    <property type="entry name" value="PAS"/>
    <property type="match status" value="1"/>
</dbReference>
<dbReference type="NCBIfam" id="TIGR00229">
    <property type="entry name" value="sensory_box"/>
    <property type="match status" value="1"/>
</dbReference>
<dbReference type="PRINTS" id="PR00344">
    <property type="entry name" value="BCTRLSENSOR"/>
</dbReference>
<dbReference type="InterPro" id="IPR035965">
    <property type="entry name" value="PAS-like_dom_sf"/>
</dbReference>
<dbReference type="PANTHER" id="PTHR47429">
    <property type="entry name" value="PROTEIN TWIN LOV 1"/>
    <property type="match status" value="1"/>
</dbReference>
<protein>
    <recommendedName>
        <fullName evidence="2">histidine kinase</fullName>
        <ecNumber evidence="2">2.7.13.3</ecNumber>
    </recommendedName>
</protein>
<name>A0A7W6NC34_9HYPH</name>